<gene>
    <name evidence="1" type="ORF">AOQ72_10570</name>
</gene>
<dbReference type="Proteomes" id="UP000051380">
    <property type="component" value="Unassembled WGS sequence"/>
</dbReference>
<dbReference type="AlphaFoldDB" id="A0A0R3CW85"/>
<accession>A0A0R3CW85</accession>
<comment type="caution">
    <text evidence="1">The sequence shown here is derived from an EMBL/GenBank/DDBJ whole genome shotgun (WGS) entry which is preliminary data.</text>
</comment>
<dbReference type="OrthoDB" id="8391596at2"/>
<evidence type="ECO:0000313" key="1">
    <source>
        <dbReference type="EMBL" id="KRQ01851.1"/>
    </source>
</evidence>
<dbReference type="RefSeq" id="WP_057026445.1">
    <property type="nucleotide sequence ID" value="NZ_LJYF01000004.1"/>
</dbReference>
<evidence type="ECO:0000313" key="2">
    <source>
        <dbReference type="Proteomes" id="UP000051380"/>
    </source>
</evidence>
<reference evidence="1 2" key="1">
    <citation type="submission" date="2015-09" db="EMBL/GenBank/DDBJ databases">
        <title>Draft Genome Sequence of the Strain BR 3267 (Bradyrhizobium yuanmingense) recommended as inoculant for cowpea in Brazil.</title>
        <authorList>
            <person name="Simoes-Araujo J.L."/>
            <person name="Zilli J.E."/>
        </authorList>
    </citation>
    <scope>NUCLEOTIDE SEQUENCE [LARGE SCALE GENOMIC DNA]</scope>
    <source>
        <strain evidence="1 2">BR3267</strain>
    </source>
</reference>
<dbReference type="EMBL" id="LJYF01000004">
    <property type="protein sequence ID" value="KRQ01851.1"/>
    <property type="molecule type" value="Genomic_DNA"/>
</dbReference>
<protein>
    <submittedName>
        <fullName evidence="1">Uncharacterized protein</fullName>
    </submittedName>
</protein>
<name>A0A0R3CW85_9BRAD</name>
<proteinExistence type="predicted"/>
<sequence length="60" mass="6512">MSSQPWQFKPREIRRAIRSVQSAGLQVAQVEIGRSGQIVINVVNQPATPRETAAPSGIAE</sequence>
<organism evidence="1 2">
    <name type="scientific">Bradyrhizobium yuanmingense</name>
    <dbReference type="NCBI Taxonomy" id="108015"/>
    <lineage>
        <taxon>Bacteria</taxon>
        <taxon>Pseudomonadati</taxon>
        <taxon>Pseudomonadota</taxon>
        <taxon>Alphaproteobacteria</taxon>
        <taxon>Hyphomicrobiales</taxon>
        <taxon>Nitrobacteraceae</taxon>
        <taxon>Bradyrhizobium</taxon>
    </lineage>
</organism>